<dbReference type="GO" id="GO:0000981">
    <property type="term" value="F:DNA-binding transcription factor activity, RNA polymerase II-specific"/>
    <property type="evidence" value="ECO:0007669"/>
    <property type="project" value="InterPro"/>
</dbReference>
<dbReference type="SMART" id="SM00066">
    <property type="entry name" value="GAL4"/>
    <property type="match status" value="1"/>
</dbReference>
<dbReference type="Gene3D" id="4.10.240.10">
    <property type="entry name" value="Zn(2)-C6 fungal-type DNA-binding domain"/>
    <property type="match status" value="1"/>
</dbReference>
<evidence type="ECO:0000256" key="7">
    <source>
        <dbReference type="SAM" id="Phobius"/>
    </source>
</evidence>
<sequence>MQQQNEFTCQHTGCGASFARQDNLSRHLESHLADRPYKCTLCLAAFSRKDTLIRHSSVHGEKAYELKEHLAKQSTRSSQACQACSKAKQRCQGSFPCERCQQKQIPCCFNRNGKRSFANYAYDLNHSEQSTSSDSGSLETNEANIPPEPALFGAISETLPTLGAFNNIELPPADSLLSTAFGAAPEQGTNGFNHVVDPNFHYQWDPALDLTESPLFWTSHGDVFDNSSWSGTGLAPTTNVQRTGLSLDCGNVQSTQIYDVVHFPTLLPEDHDILLSENVRHVRRISYSAYEAIERFSHSQQEQQQSLFPPIQALHTFCDLYFEHIDPLFPFVHPSFIEKDEAYWILLLAVASIGATCSAISVAEEYTSSLQELLERAIQENVPQHPEDTTLEFLQALLLREINRTFSNSKIGPTKLRYERNLMFTLQAALSSKRRRLDRTRKAQPGSWYTSLDAQAHVRLDCCIHRLECLQLYLIGHASISQHGEIPQRPLSDHLWKCRSPDEWSSIRQTYQDTSVGCTFATTTQVMLSIADERSIRSKMASSMVSASRLSFSFGSHIGDAEDVDALPSPVSQNETGTAFGPSLLTSKLDSLLSPTGRLLFEPTVTESSKAILHVMAILRSVRLRSLHHYHGWQADEHEIKEAEDSIRTWMQQDKAVLRTCIWHAASTFRILRSKDRLILYGPFLLLISVLVIRAYCMLASATSQQDSPDEERTPERIDQLTEKIAIREWIAGDNCSMHLTGVGILLGPRSSLRLLTVLRDMLLAHEKYSPICKALAFSVERAMAGKRPVFREDAE</sequence>
<proteinExistence type="predicted"/>
<organism evidence="10 11">
    <name type="scientific">Aureobasidium pullulans EXF-150</name>
    <dbReference type="NCBI Taxonomy" id="1043002"/>
    <lineage>
        <taxon>Eukaryota</taxon>
        <taxon>Fungi</taxon>
        <taxon>Dikarya</taxon>
        <taxon>Ascomycota</taxon>
        <taxon>Pezizomycotina</taxon>
        <taxon>Dothideomycetes</taxon>
        <taxon>Dothideomycetidae</taxon>
        <taxon>Dothideales</taxon>
        <taxon>Saccotheciaceae</taxon>
        <taxon>Aureobasidium</taxon>
    </lineage>
</organism>
<feature type="domain" description="Zn(2)-C6 fungal-type" evidence="8">
    <location>
        <begin position="80"/>
        <end position="109"/>
    </location>
</feature>
<evidence type="ECO:0000256" key="2">
    <source>
        <dbReference type="ARBA" id="ARBA00022833"/>
    </source>
</evidence>
<dbReference type="PROSITE" id="PS50157">
    <property type="entry name" value="ZINC_FINGER_C2H2_2"/>
    <property type="match status" value="2"/>
</dbReference>
<keyword evidence="5" id="KW-0539">Nucleus</keyword>
<dbReference type="Pfam" id="PF00096">
    <property type="entry name" value="zf-C2H2"/>
    <property type="match status" value="1"/>
</dbReference>
<gene>
    <name evidence="10" type="ORF">M438DRAFT_26485</name>
</gene>
<evidence type="ECO:0000313" key="11">
    <source>
        <dbReference type="Proteomes" id="UP000030706"/>
    </source>
</evidence>
<dbReference type="SUPFAM" id="SSF57701">
    <property type="entry name" value="Zn2/Cys6 DNA-binding domain"/>
    <property type="match status" value="1"/>
</dbReference>
<keyword evidence="7" id="KW-1133">Transmembrane helix</keyword>
<name>A0A074YAU6_AURPU</name>
<dbReference type="OrthoDB" id="3689632at2759"/>
<dbReference type="EMBL" id="KL584983">
    <property type="protein sequence ID" value="KEQ83976.1"/>
    <property type="molecule type" value="Genomic_DNA"/>
</dbReference>
<dbReference type="InterPro" id="IPR036864">
    <property type="entry name" value="Zn2-C6_fun-type_DNA-bd_sf"/>
</dbReference>
<evidence type="ECO:0000256" key="1">
    <source>
        <dbReference type="ARBA" id="ARBA00022723"/>
    </source>
</evidence>
<dbReference type="SMART" id="SM00355">
    <property type="entry name" value="ZnF_C2H2"/>
    <property type="match status" value="2"/>
</dbReference>
<protein>
    <recommendedName>
        <fullName evidence="12">C2H2-type domain-containing protein</fullName>
    </recommendedName>
</protein>
<evidence type="ECO:0000259" key="8">
    <source>
        <dbReference type="PROSITE" id="PS50048"/>
    </source>
</evidence>
<feature type="domain" description="C2H2-type" evidence="9">
    <location>
        <begin position="7"/>
        <end position="36"/>
    </location>
</feature>
<dbReference type="InterPro" id="IPR013087">
    <property type="entry name" value="Znf_C2H2_type"/>
</dbReference>
<dbReference type="GO" id="GO:0003677">
    <property type="term" value="F:DNA binding"/>
    <property type="evidence" value="ECO:0007669"/>
    <property type="project" value="InterPro"/>
</dbReference>
<dbReference type="Proteomes" id="UP000030706">
    <property type="component" value="Unassembled WGS sequence"/>
</dbReference>
<keyword evidence="7" id="KW-0812">Transmembrane</keyword>
<feature type="transmembrane region" description="Helical" evidence="7">
    <location>
        <begin position="678"/>
        <end position="696"/>
    </location>
</feature>
<accession>A0A074YAU6</accession>
<dbReference type="Pfam" id="PF04082">
    <property type="entry name" value="Fungal_trans"/>
    <property type="match status" value="1"/>
</dbReference>
<keyword evidence="2" id="KW-0862">Zinc</keyword>
<evidence type="ECO:0008006" key="12">
    <source>
        <dbReference type="Google" id="ProtNLM"/>
    </source>
</evidence>
<feature type="domain" description="C2H2-type" evidence="9">
    <location>
        <begin position="37"/>
        <end position="64"/>
    </location>
</feature>
<keyword evidence="3" id="KW-0805">Transcription regulation</keyword>
<keyword evidence="4" id="KW-0804">Transcription</keyword>
<dbReference type="STRING" id="1043002.A0A074YAU6"/>
<dbReference type="GeneID" id="40742279"/>
<reference evidence="10 11" key="1">
    <citation type="journal article" date="2014" name="BMC Genomics">
        <title>Genome sequencing of four Aureobasidium pullulans varieties: biotechnological potential, stress tolerance, and description of new species.</title>
        <authorList>
            <person name="Gostin Ar C."/>
            <person name="Ohm R.A."/>
            <person name="Kogej T."/>
            <person name="Sonjak S."/>
            <person name="Turk M."/>
            <person name="Zajc J."/>
            <person name="Zalar P."/>
            <person name="Grube M."/>
            <person name="Sun H."/>
            <person name="Han J."/>
            <person name="Sharma A."/>
            <person name="Chiniquy J."/>
            <person name="Ngan C.Y."/>
            <person name="Lipzen A."/>
            <person name="Barry K."/>
            <person name="Grigoriev I.V."/>
            <person name="Gunde-Cimerman N."/>
        </authorList>
    </citation>
    <scope>NUCLEOTIDE SEQUENCE [LARGE SCALE GENOMIC DNA]</scope>
    <source>
        <strain evidence="10 11">EXF-150</strain>
    </source>
</reference>
<keyword evidence="11" id="KW-1185">Reference proteome</keyword>
<dbReference type="AlphaFoldDB" id="A0A074YAU6"/>
<dbReference type="GO" id="GO:0008270">
    <property type="term" value="F:zinc ion binding"/>
    <property type="evidence" value="ECO:0007669"/>
    <property type="project" value="UniProtKB-KW"/>
</dbReference>
<dbReference type="GO" id="GO:0006351">
    <property type="term" value="P:DNA-templated transcription"/>
    <property type="evidence" value="ECO:0007669"/>
    <property type="project" value="InterPro"/>
</dbReference>
<evidence type="ECO:0000256" key="6">
    <source>
        <dbReference type="PROSITE-ProRule" id="PRU00042"/>
    </source>
</evidence>
<dbReference type="RefSeq" id="XP_029760163.1">
    <property type="nucleotide sequence ID" value="XM_029899973.1"/>
</dbReference>
<dbReference type="SUPFAM" id="SSF57667">
    <property type="entry name" value="beta-beta-alpha zinc fingers"/>
    <property type="match status" value="1"/>
</dbReference>
<dbReference type="PROSITE" id="PS50048">
    <property type="entry name" value="ZN2_CY6_FUNGAL_2"/>
    <property type="match status" value="1"/>
</dbReference>
<dbReference type="InterPro" id="IPR036236">
    <property type="entry name" value="Znf_C2H2_sf"/>
</dbReference>
<evidence type="ECO:0000256" key="3">
    <source>
        <dbReference type="ARBA" id="ARBA00023015"/>
    </source>
</evidence>
<dbReference type="PROSITE" id="PS00463">
    <property type="entry name" value="ZN2_CY6_FUNGAL_1"/>
    <property type="match status" value="1"/>
</dbReference>
<dbReference type="CDD" id="cd00067">
    <property type="entry name" value="GAL4"/>
    <property type="match status" value="1"/>
</dbReference>
<evidence type="ECO:0000313" key="10">
    <source>
        <dbReference type="EMBL" id="KEQ83976.1"/>
    </source>
</evidence>
<dbReference type="InterPro" id="IPR007219">
    <property type="entry name" value="XnlR_reg_dom"/>
</dbReference>
<dbReference type="PANTHER" id="PTHR47660">
    <property type="entry name" value="TRANSCRIPTION FACTOR WITH C2H2 AND ZN(2)-CYS(6) DNA BINDING DOMAIN (EUROFUNG)-RELATED-RELATED"/>
    <property type="match status" value="1"/>
</dbReference>
<evidence type="ECO:0000259" key="9">
    <source>
        <dbReference type="PROSITE" id="PS50157"/>
    </source>
</evidence>
<dbReference type="HOGENOM" id="CLU_003864_3_0_1"/>
<dbReference type="CDD" id="cd12148">
    <property type="entry name" value="fungal_TF_MHR"/>
    <property type="match status" value="1"/>
</dbReference>
<evidence type="ECO:0000256" key="5">
    <source>
        <dbReference type="ARBA" id="ARBA00023242"/>
    </source>
</evidence>
<keyword evidence="6" id="KW-0863">Zinc-finger</keyword>
<keyword evidence="7" id="KW-0472">Membrane</keyword>
<dbReference type="Gene3D" id="3.30.160.60">
    <property type="entry name" value="Classic Zinc Finger"/>
    <property type="match status" value="2"/>
</dbReference>
<keyword evidence="1" id="KW-0479">Metal-binding</keyword>
<dbReference type="InterPro" id="IPR001138">
    <property type="entry name" value="Zn2Cys6_DnaBD"/>
</dbReference>
<evidence type="ECO:0000256" key="4">
    <source>
        <dbReference type="ARBA" id="ARBA00023163"/>
    </source>
</evidence>
<dbReference type="PROSITE" id="PS00028">
    <property type="entry name" value="ZINC_FINGER_C2H2_1"/>
    <property type="match status" value="2"/>
</dbReference>